<evidence type="ECO:0000313" key="4">
    <source>
        <dbReference type="EMBL" id="MET4633531.1"/>
    </source>
</evidence>
<comment type="similarity">
    <text evidence="3">Belongs to the arginase family.</text>
</comment>
<organism evidence="4 5">
    <name type="scientific">Kaistia defluvii</name>
    <dbReference type="NCBI Taxonomy" id="410841"/>
    <lineage>
        <taxon>Bacteria</taxon>
        <taxon>Pseudomonadati</taxon>
        <taxon>Pseudomonadota</taxon>
        <taxon>Alphaproteobacteria</taxon>
        <taxon>Hyphomicrobiales</taxon>
        <taxon>Kaistiaceae</taxon>
        <taxon>Kaistia</taxon>
    </lineage>
</organism>
<evidence type="ECO:0000256" key="3">
    <source>
        <dbReference type="PROSITE-ProRule" id="PRU00742"/>
    </source>
</evidence>
<dbReference type="PANTHER" id="PTHR11358:SF26">
    <property type="entry name" value="GUANIDINO ACID HYDROLASE, MITOCHONDRIAL"/>
    <property type="match status" value="1"/>
</dbReference>
<dbReference type="PROSITE" id="PS51409">
    <property type="entry name" value="ARGINASE_2"/>
    <property type="match status" value="1"/>
</dbReference>
<keyword evidence="2 4" id="KW-0378">Hydrolase</keyword>
<dbReference type="PANTHER" id="PTHR11358">
    <property type="entry name" value="ARGINASE/AGMATINASE"/>
    <property type="match status" value="1"/>
</dbReference>
<dbReference type="EMBL" id="JBEPSM010000001">
    <property type="protein sequence ID" value="MET4633531.1"/>
    <property type="molecule type" value="Genomic_DNA"/>
</dbReference>
<evidence type="ECO:0000256" key="2">
    <source>
        <dbReference type="ARBA" id="ARBA00022801"/>
    </source>
</evidence>
<evidence type="ECO:0000256" key="1">
    <source>
        <dbReference type="ARBA" id="ARBA00022723"/>
    </source>
</evidence>
<dbReference type="Pfam" id="PF00491">
    <property type="entry name" value="Arginase"/>
    <property type="match status" value="1"/>
</dbReference>
<dbReference type="InterPro" id="IPR006035">
    <property type="entry name" value="Ureohydrolase"/>
</dbReference>
<dbReference type="PIRSF" id="PIRSF036979">
    <property type="entry name" value="Arginase"/>
    <property type="match status" value="1"/>
</dbReference>
<proteinExistence type="inferred from homology"/>
<keyword evidence="1" id="KW-0479">Metal-binding</keyword>
<sequence length="319" mass="34096">MNQKPDLGALFGAGETSTFLGLDACDDLATLNAPIAILGVPCATPYRAVGAYCRNAPDALRRATASLTANLERHDFDIGGQVFPERRLRAVDCGDLAFDEADGAANRDAIRGAVRTILERNAVPVLLGGDDSIPIPMLQAIGDMAGDRKFTILQIDAHIDWRETHMDERMGLSSTMRRASEMEHIERIVQVGARGIGSAATSDYEDAVKWGVSFVPARELHRSGVQKVLDLIPEGSDIIVCVDADAMDPSLVPGVIGRSPGGLSYDEITDLIRGAAARGRIAAVDFVEFMPERDVDGIGALTFARVITTALGLIARQKA</sequence>
<dbReference type="SUPFAM" id="SSF52768">
    <property type="entry name" value="Arginase/deacetylase"/>
    <property type="match status" value="1"/>
</dbReference>
<comment type="caution">
    <text evidence="4">The sequence shown here is derived from an EMBL/GenBank/DDBJ whole genome shotgun (WGS) entry which is preliminary data.</text>
</comment>
<dbReference type="Gene3D" id="3.40.800.10">
    <property type="entry name" value="Ureohydrolase domain"/>
    <property type="match status" value="1"/>
</dbReference>
<protein>
    <submittedName>
        <fullName evidence="4">Agmatinase</fullName>
        <ecNumber evidence="4">3.5.3.11</ecNumber>
    </submittedName>
</protein>
<name>A0ABV2QWY9_9HYPH</name>
<dbReference type="Proteomes" id="UP001549321">
    <property type="component" value="Unassembled WGS sequence"/>
</dbReference>
<keyword evidence="5" id="KW-1185">Reference proteome</keyword>
<dbReference type="EC" id="3.5.3.11" evidence="4"/>
<dbReference type="InterPro" id="IPR023696">
    <property type="entry name" value="Ureohydrolase_dom_sf"/>
</dbReference>
<gene>
    <name evidence="4" type="ORF">ABIE08_001444</name>
</gene>
<reference evidence="4 5" key="1">
    <citation type="submission" date="2024-06" db="EMBL/GenBank/DDBJ databases">
        <title>Sorghum-associated microbial communities from plants grown in Nebraska, USA.</title>
        <authorList>
            <person name="Schachtman D."/>
        </authorList>
    </citation>
    <scope>NUCLEOTIDE SEQUENCE [LARGE SCALE GENOMIC DNA]</scope>
    <source>
        <strain evidence="4 5">3207</strain>
    </source>
</reference>
<dbReference type="RefSeq" id="WP_354549872.1">
    <property type="nucleotide sequence ID" value="NZ_JBEPSM010000001.1"/>
</dbReference>
<accession>A0ABV2QWY9</accession>
<evidence type="ECO:0000313" key="5">
    <source>
        <dbReference type="Proteomes" id="UP001549321"/>
    </source>
</evidence>
<dbReference type="GO" id="GO:0008783">
    <property type="term" value="F:agmatinase activity"/>
    <property type="evidence" value="ECO:0007669"/>
    <property type="project" value="UniProtKB-EC"/>
</dbReference>